<dbReference type="PROSITE" id="PS51257">
    <property type="entry name" value="PROKAR_LIPOPROTEIN"/>
    <property type="match status" value="1"/>
</dbReference>
<dbReference type="Proteomes" id="UP000677305">
    <property type="component" value="Chromosome"/>
</dbReference>
<dbReference type="EMBL" id="CP058561">
    <property type="protein sequence ID" value="QUH27656.1"/>
    <property type="molecule type" value="Genomic_DNA"/>
</dbReference>
<dbReference type="RefSeq" id="WP_212691982.1">
    <property type="nucleotide sequence ID" value="NZ_CP058561.1"/>
</dbReference>
<protein>
    <recommendedName>
        <fullName evidence="3">Lipoprotein</fullName>
    </recommendedName>
</protein>
<dbReference type="KEGG" id="vgu:HYG85_01490"/>
<dbReference type="AlphaFoldDB" id="A0A8J8SAU3"/>
<evidence type="ECO:0000313" key="2">
    <source>
        <dbReference type="Proteomes" id="UP000677305"/>
    </source>
</evidence>
<evidence type="ECO:0000313" key="1">
    <source>
        <dbReference type="EMBL" id="QUH27656.1"/>
    </source>
</evidence>
<keyword evidence="2" id="KW-1185">Reference proteome</keyword>
<gene>
    <name evidence="1" type="ORF">HYG85_01490</name>
</gene>
<sequence length="211" mass="24895">MYKKLYIVILVILIGITGCNKPNNLPEEVEKIVKLENNNYQLWYFNITYDQYKNNIEGVLDESSINKDDEVIFGHNDEKYKGKDLIGLDIDQIKEYRAKMKKSVLWLYDIDELKVEVQISDVYYDEKEDIKYVYTLAEKVTNNEKNMVLYTNFRYSFKQIDGIWKVFKIDKSSASQGEDNTIQLYDELEYLYHNGEPISFIKTINPLTGGE</sequence>
<accession>A0A8J8SAU3</accession>
<evidence type="ECO:0008006" key="3">
    <source>
        <dbReference type="Google" id="ProtNLM"/>
    </source>
</evidence>
<proteinExistence type="predicted"/>
<name>A0A8J8SAU3_9FIRM</name>
<organism evidence="1 2">
    <name type="scientific">Vallitalea guaymasensis</name>
    <dbReference type="NCBI Taxonomy" id="1185412"/>
    <lineage>
        <taxon>Bacteria</taxon>
        <taxon>Bacillati</taxon>
        <taxon>Bacillota</taxon>
        <taxon>Clostridia</taxon>
        <taxon>Lachnospirales</taxon>
        <taxon>Vallitaleaceae</taxon>
        <taxon>Vallitalea</taxon>
    </lineage>
</organism>
<reference evidence="1 2" key="1">
    <citation type="submission" date="2020-07" db="EMBL/GenBank/DDBJ databases">
        <title>Vallitalea guaymasensis genome.</title>
        <authorList>
            <person name="Postec A."/>
        </authorList>
    </citation>
    <scope>NUCLEOTIDE SEQUENCE [LARGE SCALE GENOMIC DNA]</scope>
    <source>
        <strain evidence="1 2">Ra1766G1</strain>
    </source>
</reference>